<keyword evidence="2" id="KW-1185">Reference proteome</keyword>
<evidence type="ECO:0000313" key="2">
    <source>
        <dbReference type="Proteomes" id="UP000193827"/>
    </source>
</evidence>
<dbReference type="EMBL" id="FWFL01000005">
    <property type="protein sequence ID" value="SLN44200.1"/>
    <property type="molecule type" value="Genomic_DNA"/>
</dbReference>
<proteinExistence type="predicted"/>
<gene>
    <name evidence="1" type="ORF">PEL8287_02238</name>
</gene>
<name>A0A1Y5SMI9_9RHOB</name>
<sequence length="34" mass="3911">MNRLRITSLRRRYGLSETRARLVAELFFGGAKNG</sequence>
<dbReference type="AlphaFoldDB" id="A0A1Y5SMI9"/>
<protein>
    <submittedName>
        <fullName evidence="1">Uncharacterized protein</fullName>
    </submittedName>
</protein>
<accession>A0A1Y5SMI9</accession>
<dbReference type="Proteomes" id="UP000193827">
    <property type="component" value="Unassembled WGS sequence"/>
</dbReference>
<reference evidence="1 2" key="1">
    <citation type="submission" date="2017-03" db="EMBL/GenBank/DDBJ databases">
        <authorList>
            <person name="Afonso C.L."/>
            <person name="Miller P.J."/>
            <person name="Scott M.A."/>
            <person name="Spackman E."/>
            <person name="Goraichik I."/>
            <person name="Dimitrov K.M."/>
            <person name="Suarez D.L."/>
            <person name="Swayne D.E."/>
        </authorList>
    </citation>
    <scope>NUCLEOTIDE SEQUENCE [LARGE SCALE GENOMIC DNA]</scope>
    <source>
        <strain evidence="1 2">CECT 8287</strain>
    </source>
</reference>
<organism evidence="1 2">
    <name type="scientific">Roseovarius litorisediminis</name>
    <dbReference type="NCBI Taxonomy" id="1312363"/>
    <lineage>
        <taxon>Bacteria</taxon>
        <taxon>Pseudomonadati</taxon>
        <taxon>Pseudomonadota</taxon>
        <taxon>Alphaproteobacteria</taxon>
        <taxon>Rhodobacterales</taxon>
        <taxon>Roseobacteraceae</taxon>
        <taxon>Roseovarius</taxon>
    </lineage>
</organism>
<evidence type="ECO:0000313" key="1">
    <source>
        <dbReference type="EMBL" id="SLN44200.1"/>
    </source>
</evidence>